<dbReference type="GO" id="GO:0015295">
    <property type="term" value="F:solute:proton symporter activity"/>
    <property type="evidence" value="ECO:0007669"/>
    <property type="project" value="TreeGrafter"/>
</dbReference>
<dbReference type="Pfam" id="PF02652">
    <property type="entry name" value="Lactate_perm"/>
    <property type="match status" value="1"/>
</dbReference>
<feature type="transmembrane region" description="Helical" evidence="8">
    <location>
        <begin position="231"/>
        <end position="252"/>
    </location>
</feature>
<feature type="transmembrane region" description="Helical" evidence="8">
    <location>
        <begin position="463"/>
        <end position="486"/>
    </location>
</feature>
<feature type="region of interest" description="Disordered" evidence="9">
    <location>
        <begin position="283"/>
        <end position="332"/>
    </location>
</feature>
<keyword evidence="5 8" id="KW-0812">Transmembrane</keyword>
<feature type="transmembrane region" description="Helical" evidence="8">
    <location>
        <begin position="12"/>
        <end position="32"/>
    </location>
</feature>
<evidence type="ECO:0000256" key="3">
    <source>
        <dbReference type="ARBA" id="ARBA00022448"/>
    </source>
</evidence>
<dbReference type="InterPro" id="IPR003804">
    <property type="entry name" value="Lactate_perm"/>
</dbReference>
<dbReference type="Proteomes" id="UP000515947">
    <property type="component" value="Chromosome"/>
</dbReference>
<keyword evidence="11" id="KW-1185">Reference proteome</keyword>
<feature type="transmembrane region" description="Helical" evidence="8">
    <location>
        <begin position="258"/>
        <end position="275"/>
    </location>
</feature>
<protein>
    <recommendedName>
        <fullName evidence="8">L-lactate permease</fullName>
    </recommendedName>
</protein>
<evidence type="ECO:0000256" key="7">
    <source>
        <dbReference type="ARBA" id="ARBA00023136"/>
    </source>
</evidence>
<feature type="transmembrane region" description="Helical" evidence="8">
    <location>
        <begin position="556"/>
        <end position="583"/>
    </location>
</feature>
<gene>
    <name evidence="10" type="ORF">H9L09_05895</name>
</gene>
<feature type="transmembrane region" description="Helical" evidence="8">
    <location>
        <begin position="71"/>
        <end position="95"/>
    </location>
</feature>
<keyword evidence="7 8" id="KW-0472">Membrane</keyword>
<reference evidence="10 11" key="1">
    <citation type="submission" date="2020-08" db="EMBL/GenBank/DDBJ databases">
        <title>Genome sequence of Nocardioides mesophilus KACC 16243T.</title>
        <authorList>
            <person name="Hyun D.-W."/>
            <person name="Bae J.-W."/>
        </authorList>
    </citation>
    <scope>NUCLEOTIDE SEQUENCE [LARGE SCALE GENOMIC DNA]</scope>
    <source>
        <strain evidence="10 11">KACC 16243</strain>
    </source>
</reference>
<feature type="compositionally biased region" description="Polar residues" evidence="9">
    <location>
        <begin position="293"/>
        <end position="307"/>
    </location>
</feature>
<evidence type="ECO:0000256" key="2">
    <source>
        <dbReference type="ARBA" id="ARBA00010100"/>
    </source>
</evidence>
<feature type="transmembrane region" description="Helical" evidence="8">
    <location>
        <begin position="400"/>
        <end position="419"/>
    </location>
</feature>
<dbReference type="PANTHER" id="PTHR30003">
    <property type="entry name" value="L-LACTATE PERMEASE"/>
    <property type="match status" value="1"/>
</dbReference>
<feature type="transmembrane region" description="Helical" evidence="8">
    <location>
        <begin position="38"/>
        <end position="59"/>
    </location>
</feature>
<comment type="function">
    <text evidence="8">Uptake of L-lactate across the membrane. Can also transport D-lactate and glycolate.</text>
</comment>
<evidence type="ECO:0000256" key="4">
    <source>
        <dbReference type="ARBA" id="ARBA00022475"/>
    </source>
</evidence>
<evidence type="ECO:0000256" key="8">
    <source>
        <dbReference type="RuleBase" id="RU365092"/>
    </source>
</evidence>
<dbReference type="KEGG" id="nmes:H9L09_05895"/>
<dbReference type="RefSeq" id="WP_187579763.1">
    <property type="nucleotide sequence ID" value="NZ_CP060713.1"/>
</dbReference>
<organism evidence="10 11">
    <name type="scientific">Nocardioides mesophilus</name>
    <dbReference type="NCBI Taxonomy" id="433659"/>
    <lineage>
        <taxon>Bacteria</taxon>
        <taxon>Bacillati</taxon>
        <taxon>Actinomycetota</taxon>
        <taxon>Actinomycetes</taxon>
        <taxon>Propionibacteriales</taxon>
        <taxon>Nocardioidaceae</taxon>
        <taxon>Nocardioides</taxon>
    </lineage>
</organism>
<feature type="transmembrane region" description="Helical" evidence="8">
    <location>
        <begin position="345"/>
        <end position="363"/>
    </location>
</feature>
<evidence type="ECO:0000313" key="10">
    <source>
        <dbReference type="EMBL" id="QNN53919.1"/>
    </source>
</evidence>
<dbReference type="GO" id="GO:0015129">
    <property type="term" value="F:lactate transmembrane transporter activity"/>
    <property type="evidence" value="ECO:0007669"/>
    <property type="project" value="UniProtKB-UniRule"/>
</dbReference>
<dbReference type="EMBL" id="CP060713">
    <property type="protein sequence ID" value="QNN53919.1"/>
    <property type="molecule type" value="Genomic_DNA"/>
</dbReference>
<feature type="transmembrane region" description="Helical" evidence="8">
    <location>
        <begin position="439"/>
        <end position="457"/>
    </location>
</feature>
<evidence type="ECO:0000256" key="1">
    <source>
        <dbReference type="ARBA" id="ARBA00004651"/>
    </source>
</evidence>
<dbReference type="GO" id="GO:0005886">
    <property type="term" value="C:plasma membrane"/>
    <property type="evidence" value="ECO:0007669"/>
    <property type="project" value="UniProtKB-SubCell"/>
</dbReference>
<keyword evidence="3 8" id="KW-0813">Transport</keyword>
<evidence type="ECO:0000256" key="9">
    <source>
        <dbReference type="SAM" id="MobiDB-lite"/>
    </source>
</evidence>
<keyword evidence="4 8" id="KW-1003">Cell membrane</keyword>
<accession>A0A7G9RE94</accession>
<dbReference type="AlphaFoldDB" id="A0A7G9RE94"/>
<proteinExistence type="inferred from homology"/>
<keyword evidence="6 8" id="KW-1133">Transmembrane helix</keyword>
<evidence type="ECO:0000256" key="5">
    <source>
        <dbReference type="ARBA" id="ARBA00022692"/>
    </source>
</evidence>
<dbReference type="PANTHER" id="PTHR30003:SF0">
    <property type="entry name" value="GLYCOLATE PERMEASE GLCA-RELATED"/>
    <property type="match status" value="1"/>
</dbReference>
<feature type="transmembrane region" description="Helical" evidence="8">
    <location>
        <begin position="115"/>
        <end position="148"/>
    </location>
</feature>
<name>A0A7G9RE94_9ACTN</name>
<sequence>MFQQTLDPVAGSLGLSALCAALPLITLFVMLGGLKTKAWVAGVTSLVVAIVVAVAFFEMPVGQALLAGSEGAAFGFFPILWIVINAIWVYNLTVASGHFEVLRHSFESVSADHRIQAIIIAFCFGALLEALAGFGTPVAITVVMLMALGFEPIKAAAVALIANTAPVAFGALATPIITLATVTSGVSDDPRLDVDHLGAMVGRQTPILAILVPLVLVFVVDGKRGVKQTWLPAIVAGLAFGISQFVASNYISVPLTDIVASLVAAAAVVGLLRVWQPSETFTHAETPSGVGDSGTSGDRVTANTATGNADRGHVATETGPGGRMAGPSGAARPSVTDRGEVWKAYAPYLIIIAIFSITNITAVKEALAEKPWTIPFQWPGLDLRNVAGDPLSSMTYNFNWLPAAGTLMIFAGILTAIVLKVSPARALKAYVDTYIELKWAILTVMAVLALAYVMNSSGQTTTLGAWLAGAGGLFVLLSPMLGWLGVAVTGSDTSANALFGALQVQTAARTGLDPVLMAAANSSGGVMGKMVSPQNLAIAAAAVGMAGREGDLFRKVFGWSILLLLFMCVIVWLQSTAVLGWMIP</sequence>
<evidence type="ECO:0000313" key="11">
    <source>
        <dbReference type="Proteomes" id="UP000515947"/>
    </source>
</evidence>
<comment type="subcellular location">
    <subcellularLocation>
        <location evidence="1 8">Cell membrane</location>
        <topology evidence="1 8">Multi-pass membrane protein</topology>
    </subcellularLocation>
</comment>
<evidence type="ECO:0000256" key="6">
    <source>
        <dbReference type="ARBA" id="ARBA00022989"/>
    </source>
</evidence>
<feature type="transmembrane region" description="Helical" evidence="8">
    <location>
        <begin position="197"/>
        <end position="219"/>
    </location>
</feature>
<comment type="similarity">
    <text evidence="2 8">Belongs to the lactate permease family.</text>
</comment>